<evidence type="ECO:0000256" key="9">
    <source>
        <dbReference type="ARBA" id="ARBA00022842"/>
    </source>
</evidence>
<dbReference type="InterPro" id="IPR052016">
    <property type="entry name" value="Bact_Sigma-Reg"/>
</dbReference>
<dbReference type="InterPro" id="IPR013655">
    <property type="entry name" value="PAS_fold_3"/>
</dbReference>
<dbReference type="GO" id="GO:0004722">
    <property type="term" value="F:protein serine/threonine phosphatase activity"/>
    <property type="evidence" value="ECO:0007669"/>
    <property type="project" value="UniProtKB-EC"/>
</dbReference>
<feature type="domain" description="PPM-type phosphatase" evidence="18">
    <location>
        <begin position="389"/>
        <end position="608"/>
    </location>
</feature>
<dbReference type="CDD" id="cd00130">
    <property type="entry name" value="PAS"/>
    <property type="match status" value="1"/>
</dbReference>
<feature type="region of interest" description="Disordered" evidence="16">
    <location>
        <begin position="33"/>
        <end position="76"/>
    </location>
</feature>
<accession>A0A2R4SXR0</accession>
<dbReference type="InterPro" id="IPR029016">
    <property type="entry name" value="GAF-like_dom_sf"/>
</dbReference>
<dbReference type="SMART" id="SM00065">
    <property type="entry name" value="GAF"/>
    <property type="match status" value="1"/>
</dbReference>
<evidence type="ECO:0000313" key="20">
    <source>
        <dbReference type="Proteomes" id="UP000244201"/>
    </source>
</evidence>
<organism evidence="19 20">
    <name type="scientific">Streptomyces lunaelactis</name>
    <dbReference type="NCBI Taxonomy" id="1535768"/>
    <lineage>
        <taxon>Bacteria</taxon>
        <taxon>Bacillati</taxon>
        <taxon>Actinomycetota</taxon>
        <taxon>Actinomycetes</taxon>
        <taxon>Kitasatosporales</taxon>
        <taxon>Streptomycetaceae</taxon>
        <taxon>Streptomyces</taxon>
    </lineage>
</organism>
<dbReference type="InterPro" id="IPR003018">
    <property type="entry name" value="GAF"/>
</dbReference>
<sequence length="614" mass="64131">MAGILVLRWYLVKSLSGDVVAYRGEGPVTEVGFQSWPSGGKSITDGTTPTLPSPARPTGETGTEDTGRDLQSSNSLFHPSAGPVQAGFFCWDVATGEINCDPSTFRLHGLPEGSPPHLDTFLSRIPESDLPEFVGALQSMAEAGGNYQIAYRIAADGGGWRQLEARGRVLADAAGAPTRMVGVVMDTTAAYERQEAEKRRLYEGATRNRLMQQLTAALAAAVTFRDIMAATQVGLQEFGASGLAVVASQRDGLSVVASYGCHDEELAAVCDADTGACFPLQDALARQAPVFVASVTDLAAAHPQPAQQAAGGSCRAWAAIPMADSRGPIGACLMGFPSPREFGPEERALLVAVAGLLAQSLERAGMYESQHALATELQRGMLHPGPLSAPGLTIAARYQAATSGMRIGGDWYDAICLPDGAVALVIGDVQGHSVHAASLMGKLRTVIHAYTCEGHGPAAVLARTNRLMVEFNPDPDRAMFATCCYLLIRPAEGTLEACTAGHPAPALIAPGEPPRLLDIAGGLPLGVDPQAQYPTERMLIRPGSVLAVTTDGLLEAAGGDIGVAIEAFLAELAGAATADLEVLADELLAGVQRARRRSDDIALLLARLTGPTVR</sequence>
<gene>
    <name evidence="19" type="ORF">SLUN_04885</name>
</gene>
<dbReference type="Gene3D" id="3.60.40.10">
    <property type="entry name" value="PPM-type phosphatase domain"/>
    <property type="match status" value="1"/>
</dbReference>
<dbReference type="SUPFAM" id="SSF55781">
    <property type="entry name" value="GAF domain-like"/>
    <property type="match status" value="1"/>
</dbReference>
<evidence type="ECO:0000256" key="8">
    <source>
        <dbReference type="ARBA" id="ARBA00022840"/>
    </source>
</evidence>
<dbReference type="PANTHER" id="PTHR43156:SF2">
    <property type="entry name" value="STAGE II SPORULATION PROTEIN E"/>
    <property type="match status" value="1"/>
</dbReference>
<keyword evidence="4" id="KW-0479">Metal-binding</keyword>
<evidence type="ECO:0000256" key="12">
    <source>
        <dbReference type="ARBA" id="ARBA00047761"/>
    </source>
</evidence>
<keyword evidence="20" id="KW-1185">Reference proteome</keyword>
<name>A0A2R4SXR0_9ACTN</name>
<reference evidence="19 20" key="1">
    <citation type="submission" date="2018-01" db="EMBL/GenBank/DDBJ databases">
        <title>Complete genome sequence of Streptomyces lunaelactis MM109T, a Ferroverdin A producer isolated from cave moonmilk deposits.</title>
        <authorList>
            <person name="Naome A."/>
            <person name="Martinet L."/>
            <person name="Maciejewska M."/>
            <person name="Anderssen S."/>
            <person name="Adam D."/>
            <person name="Tenconi E."/>
            <person name="Deflandre B."/>
            <person name="Arguelles-Arias A."/>
            <person name="Calusinska M."/>
            <person name="Copieters W."/>
            <person name="Karim L."/>
            <person name="Hanikenne M."/>
            <person name="Baurain D."/>
            <person name="van Wezel G."/>
            <person name="Smargiasso N."/>
            <person name="de Pauw E."/>
            <person name="Delfosse P."/>
            <person name="Rigali S."/>
        </authorList>
    </citation>
    <scope>NUCLEOTIDE SEQUENCE [LARGE SCALE GENOMIC DNA]</scope>
    <source>
        <strain evidence="19 20">MM109</strain>
    </source>
</reference>
<dbReference type="Pfam" id="PF13185">
    <property type="entry name" value="GAF_2"/>
    <property type="match status" value="1"/>
</dbReference>
<dbReference type="SUPFAM" id="SSF81606">
    <property type="entry name" value="PP2C-like"/>
    <property type="match status" value="1"/>
</dbReference>
<evidence type="ECO:0000256" key="14">
    <source>
        <dbReference type="ARBA" id="ARBA00075117"/>
    </source>
</evidence>
<evidence type="ECO:0000256" key="11">
    <source>
        <dbReference type="ARBA" id="ARBA00023211"/>
    </source>
</evidence>
<evidence type="ECO:0000256" key="7">
    <source>
        <dbReference type="ARBA" id="ARBA00022801"/>
    </source>
</evidence>
<dbReference type="InterPro" id="IPR000014">
    <property type="entry name" value="PAS"/>
</dbReference>
<comment type="catalytic activity">
    <reaction evidence="12">
        <text>O-phospho-L-seryl-[protein] + H2O = L-seryl-[protein] + phosphate</text>
        <dbReference type="Rhea" id="RHEA:20629"/>
        <dbReference type="Rhea" id="RHEA-COMP:9863"/>
        <dbReference type="Rhea" id="RHEA-COMP:11604"/>
        <dbReference type="ChEBI" id="CHEBI:15377"/>
        <dbReference type="ChEBI" id="CHEBI:29999"/>
        <dbReference type="ChEBI" id="CHEBI:43474"/>
        <dbReference type="ChEBI" id="CHEBI:83421"/>
        <dbReference type="EC" id="3.1.3.16"/>
    </reaction>
</comment>
<evidence type="ECO:0000259" key="18">
    <source>
        <dbReference type="SMART" id="SM00331"/>
    </source>
</evidence>
<comment type="function">
    <text evidence="13">Primarily acts as an independent SigF regulator that is sensitive to the osmosensory signal, mediating the cross talk of PknD with the SigF regulon. Possesses both phosphatase and kinase activities. The kinase domain functions as a classic anti-sigma factor-like kinase to phosphorylate the anti-anti-sigma factor domain at the canonical regulatory site, and the phosphatase domain antagonizes this activity.</text>
</comment>
<dbReference type="InterPro" id="IPR001610">
    <property type="entry name" value="PAC"/>
</dbReference>
<dbReference type="GO" id="GO:0016301">
    <property type="term" value="F:kinase activity"/>
    <property type="evidence" value="ECO:0007669"/>
    <property type="project" value="UniProtKB-KW"/>
</dbReference>
<keyword evidence="2" id="KW-0597">Phosphoprotein</keyword>
<dbReference type="EMBL" id="CP026304">
    <property type="protein sequence ID" value="AVZ71624.1"/>
    <property type="molecule type" value="Genomic_DNA"/>
</dbReference>
<dbReference type="Pfam" id="PF07228">
    <property type="entry name" value="SpoIIE"/>
    <property type="match status" value="1"/>
</dbReference>
<dbReference type="InterPro" id="IPR035965">
    <property type="entry name" value="PAS-like_dom_sf"/>
</dbReference>
<keyword evidence="11" id="KW-0464">Manganese</keyword>
<protein>
    <recommendedName>
        <fullName evidence="1">protein-serine/threonine phosphatase</fullName>
        <ecNumber evidence="1">3.1.3.16</ecNumber>
    </recommendedName>
    <alternativeName>
        <fullName evidence="15">Protein-serine/threonine phosphatase</fullName>
    </alternativeName>
    <alternativeName>
        <fullName evidence="14">Serine/threonine-protein kinase</fullName>
    </alternativeName>
</protein>
<evidence type="ECO:0000256" key="15">
    <source>
        <dbReference type="ARBA" id="ARBA00081350"/>
    </source>
</evidence>
<dbReference type="Gene3D" id="3.30.450.40">
    <property type="match status" value="1"/>
</dbReference>
<keyword evidence="10" id="KW-0904">Protein phosphatase</keyword>
<keyword evidence="8" id="KW-0067">ATP-binding</keyword>
<dbReference type="AlphaFoldDB" id="A0A2R4SXR0"/>
<evidence type="ECO:0000256" key="4">
    <source>
        <dbReference type="ARBA" id="ARBA00022723"/>
    </source>
</evidence>
<dbReference type="SMART" id="SM00086">
    <property type="entry name" value="PAC"/>
    <property type="match status" value="1"/>
</dbReference>
<dbReference type="InterPro" id="IPR001932">
    <property type="entry name" value="PPM-type_phosphatase-like_dom"/>
</dbReference>
<dbReference type="PANTHER" id="PTHR43156">
    <property type="entry name" value="STAGE II SPORULATION PROTEIN E-RELATED"/>
    <property type="match status" value="1"/>
</dbReference>
<keyword evidence="6" id="KW-0418">Kinase</keyword>
<dbReference type="EC" id="3.1.3.16" evidence="1"/>
<dbReference type="GO" id="GO:0005524">
    <property type="term" value="F:ATP binding"/>
    <property type="evidence" value="ECO:0007669"/>
    <property type="project" value="UniProtKB-KW"/>
</dbReference>
<evidence type="ECO:0000259" key="17">
    <source>
        <dbReference type="SMART" id="SM00065"/>
    </source>
</evidence>
<keyword evidence="5" id="KW-0547">Nucleotide-binding</keyword>
<evidence type="ECO:0000256" key="16">
    <source>
        <dbReference type="SAM" id="MobiDB-lite"/>
    </source>
</evidence>
<dbReference type="SMART" id="SM00331">
    <property type="entry name" value="PP2C_SIG"/>
    <property type="match status" value="1"/>
</dbReference>
<dbReference type="Gene3D" id="3.30.450.20">
    <property type="entry name" value="PAS domain"/>
    <property type="match status" value="1"/>
</dbReference>
<proteinExistence type="predicted"/>
<dbReference type="GO" id="GO:0046872">
    <property type="term" value="F:metal ion binding"/>
    <property type="evidence" value="ECO:0007669"/>
    <property type="project" value="UniProtKB-KW"/>
</dbReference>
<evidence type="ECO:0000256" key="3">
    <source>
        <dbReference type="ARBA" id="ARBA00022679"/>
    </source>
</evidence>
<keyword evidence="9" id="KW-0460">Magnesium</keyword>
<keyword evidence="3" id="KW-0808">Transferase</keyword>
<feature type="domain" description="GAF" evidence="17">
    <location>
        <begin position="223"/>
        <end position="371"/>
    </location>
</feature>
<evidence type="ECO:0000256" key="13">
    <source>
        <dbReference type="ARBA" id="ARBA00056274"/>
    </source>
</evidence>
<evidence type="ECO:0000256" key="1">
    <source>
        <dbReference type="ARBA" id="ARBA00013081"/>
    </source>
</evidence>
<dbReference type="Pfam" id="PF08447">
    <property type="entry name" value="PAS_3"/>
    <property type="match status" value="1"/>
</dbReference>
<dbReference type="InterPro" id="IPR036457">
    <property type="entry name" value="PPM-type-like_dom_sf"/>
</dbReference>
<evidence type="ECO:0000256" key="5">
    <source>
        <dbReference type="ARBA" id="ARBA00022741"/>
    </source>
</evidence>
<dbReference type="FunFam" id="3.60.40.10:FF:000005">
    <property type="entry name" value="Serine/threonine protein phosphatase"/>
    <property type="match status" value="1"/>
</dbReference>
<evidence type="ECO:0000256" key="10">
    <source>
        <dbReference type="ARBA" id="ARBA00022912"/>
    </source>
</evidence>
<evidence type="ECO:0000256" key="2">
    <source>
        <dbReference type="ARBA" id="ARBA00022553"/>
    </source>
</evidence>
<dbReference type="KEGG" id="slk:SLUN_04885"/>
<keyword evidence="7" id="KW-0378">Hydrolase</keyword>
<dbReference type="Proteomes" id="UP000244201">
    <property type="component" value="Chromosome"/>
</dbReference>
<evidence type="ECO:0000256" key="6">
    <source>
        <dbReference type="ARBA" id="ARBA00022777"/>
    </source>
</evidence>
<evidence type="ECO:0000313" key="19">
    <source>
        <dbReference type="EMBL" id="AVZ71624.1"/>
    </source>
</evidence>
<dbReference type="SUPFAM" id="SSF55785">
    <property type="entry name" value="PYP-like sensor domain (PAS domain)"/>
    <property type="match status" value="1"/>
</dbReference>